<dbReference type="Pfam" id="PF10976">
    <property type="entry name" value="DUF2790"/>
    <property type="match status" value="1"/>
</dbReference>
<dbReference type="RefSeq" id="WP_088418497.1">
    <property type="nucleotide sequence ID" value="NZ_NJBA01000005.1"/>
</dbReference>
<proteinExistence type="predicted"/>
<evidence type="ECO:0000313" key="3">
    <source>
        <dbReference type="Proteomes" id="UP000198145"/>
    </source>
</evidence>
<dbReference type="EMBL" id="NJBA01000005">
    <property type="protein sequence ID" value="OWP49848.1"/>
    <property type="molecule type" value="Genomic_DNA"/>
</dbReference>
<feature type="signal peptide" evidence="1">
    <location>
        <begin position="1"/>
        <end position="22"/>
    </location>
</feature>
<organism evidence="2 3">
    <name type="scientific">Pseudomonas nitroreducens</name>
    <dbReference type="NCBI Taxonomy" id="46680"/>
    <lineage>
        <taxon>Bacteria</taxon>
        <taxon>Pseudomonadati</taxon>
        <taxon>Pseudomonadota</taxon>
        <taxon>Gammaproteobacteria</taxon>
        <taxon>Pseudomonadales</taxon>
        <taxon>Pseudomonadaceae</taxon>
        <taxon>Pseudomonas</taxon>
    </lineage>
</organism>
<keyword evidence="1" id="KW-0732">Signal</keyword>
<gene>
    <name evidence="2" type="ORF">CEG18_15520</name>
</gene>
<dbReference type="InterPro" id="IPR021245">
    <property type="entry name" value="DUF2790"/>
</dbReference>
<dbReference type="GO" id="GO:0016853">
    <property type="term" value="F:isomerase activity"/>
    <property type="evidence" value="ECO:0007669"/>
    <property type="project" value="UniProtKB-KW"/>
</dbReference>
<dbReference type="Proteomes" id="UP000198145">
    <property type="component" value="Unassembled WGS sequence"/>
</dbReference>
<comment type="caution">
    <text evidence="2">The sequence shown here is derived from an EMBL/GenBank/DDBJ whole genome shotgun (WGS) entry which is preliminary data.</text>
</comment>
<reference evidence="2 3" key="1">
    <citation type="submission" date="2017-06" db="EMBL/GenBank/DDBJ databases">
        <title>Draft genome of Pseudomonas nitroreducens DF05.</title>
        <authorList>
            <person name="Iyer R."/>
        </authorList>
    </citation>
    <scope>NUCLEOTIDE SEQUENCE [LARGE SCALE GENOMIC DNA]</scope>
    <source>
        <strain evidence="2 3">DF05</strain>
    </source>
</reference>
<evidence type="ECO:0000313" key="2">
    <source>
        <dbReference type="EMBL" id="OWP49848.1"/>
    </source>
</evidence>
<keyword evidence="2" id="KW-0413">Isomerase</keyword>
<protein>
    <submittedName>
        <fullName evidence="2">Topoisomerase II</fullName>
    </submittedName>
</protein>
<dbReference type="eggNOG" id="ENOG502ZNU1">
    <property type="taxonomic scope" value="Bacteria"/>
</dbReference>
<accession>A0A246F884</accession>
<evidence type="ECO:0000256" key="1">
    <source>
        <dbReference type="SAM" id="SignalP"/>
    </source>
</evidence>
<feature type="chain" id="PRO_5013032332" evidence="1">
    <location>
        <begin position="23"/>
        <end position="80"/>
    </location>
</feature>
<dbReference type="AlphaFoldDB" id="A0A246F884"/>
<dbReference type="Gene3D" id="2.30.140.50">
    <property type="entry name" value="Protein of unknown function DUF2790"/>
    <property type="match status" value="1"/>
</dbReference>
<name>A0A246F884_PSENT</name>
<sequence length="80" mass="8838">MKSTLAALFAVPALLLSFTAFADDAVVYHYGMPLDVAKVLSISQPNERCEVSQATMVYLDSQGEQHSVKYLRQTPRCSDI</sequence>